<keyword evidence="2" id="KW-1003">Cell membrane</keyword>
<proteinExistence type="inferred from homology"/>
<dbReference type="Proteomes" id="UP001476282">
    <property type="component" value="Unassembled WGS sequence"/>
</dbReference>
<protein>
    <recommendedName>
        <fullName evidence="12">ABC transporter permease</fullName>
    </recommendedName>
</protein>
<evidence type="ECO:0000256" key="4">
    <source>
        <dbReference type="ARBA" id="ARBA00022989"/>
    </source>
</evidence>
<evidence type="ECO:0008006" key="12">
    <source>
        <dbReference type="Google" id="ProtNLM"/>
    </source>
</evidence>
<comment type="caution">
    <text evidence="10">The sequence shown here is derived from an EMBL/GenBank/DDBJ whole genome shotgun (WGS) entry which is preliminary data.</text>
</comment>
<dbReference type="InterPro" id="IPR025857">
    <property type="entry name" value="MacB_PCD"/>
</dbReference>
<evidence type="ECO:0000256" key="1">
    <source>
        <dbReference type="ARBA" id="ARBA00004651"/>
    </source>
</evidence>
<keyword evidence="4 7" id="KW-1133">Transmembrane helix</keyword>
<organism evidence="10 11">
    <name type="scientific">Haloferula sargassicola</name>
    <dbReference type="NCBI Taxonomy" id="490096"/>
    <lineage>
        <taxon>Bacteria</taxon>
        <taxon>Pseudomonadati</taxon>
        <taxon>Verrucomicrobiota</taxon>
        <taxon>Verrucomicrobiia</taxon>
        <taxon>Verrucomicrobiales</taxon>
        <taxon>Verrucomicrobiaceae</taxon>
        <taxon>Haloferula</taxon>
    </lineage>
</organism>
<dbReference type="Pfam" id="PF12704">
    <property type="entry name" value="MacB_PCD"/>
    <property type="match status" value="1"/>
</dbReference>
<accession>A0ABP9URU1</accession>
<evidence type="ECO:0000313" key="11">
    <source>
        <dbReference type="Proteomes" id="UP001476282"/>
    </source>
</evidence>
<evidence type="ECO:0000313" key="10">
    <source>
        <dbReference type="EMBL" id="GAA5484258.1"/>
    </source>
</evidence>
<sequence>MSLWKLILTNLRRHRVRTAIGATGIALGVATMLSVVGLLGGAVKMFEKILRSDAEMVVFEKNVSDLFFSNVPETLVDELAAQPFVKEAQPVLFTIITAPDRPVITCFGIRASDGRLSKAEWLSGGESGFSDGGRGVVLGERAAGFLEAKAGDEVQLGQETYPVAGVVRMENGFENGGVFMPLAECQRAFHKEGVSSVVTVALAEGHETKEVKAWIEKNHGRLTALENEEFSKSYSQFRIMKTTAWVVGGCAFLLGGLSVTNTMILSVFSRIRELAVLRVCGFSRGQLARMILGESLALSVIGVLAGWLMSIGGLRLLKALPALQGYIEPQVGLMEVLGAVALALLTGIGGALYPAAHAARLKPAEALRFE</sequence>
<evidence type="ECO:0000259" key="8">
    <source>
        <dbReference type="Pfam" id="PF02687"/>
    </source>
</evidence>
<comment type="similarity">
    <text evidence="6">Belongs to the ABC-4 integral membrane protein family.</text>
</comment>
<evidence type="ECO:0000256" key="2">
    <source>
        <dbReference type="ARBA" id="ARBA00022475"/>
    </source>
</evidence>
<dbReference type="InterPro" id="IPR050250">
    <property type="entry name" value="Macrolide_Exporter_MacB"/>
</dbReference>
<reference evidence="10 11" key="1">
    <citation type="submission" date="2024-02" db="EMBL/GenBank/DDBJ databases">
        <title>Haloferula sargassicola NBRC 104335.</title>
        <authorList>
            <person name="Ichikawa N."/>
            <person name="Katano-Makiyama Y."/>
            <person name="Hidaka K."/>
        </authorList>
    </citation>
    <scope>NUCLEOTIDE SEQUENCE [LARGE SCALE GENOMIC DNA]</scope>
    <source>
        <strain evidence="10 11">NBRC 104335</strain>
    </source>
</reference>
<dbReference type="Pfam" id="PF02687">
    <property type="entry name" value="FtsX"/>
    <property type="match status" value="1"/>
</dbReference>
<evidence type="ECO:0000259" key="9">
    <source>
        <dbReference type="Pfam" id="PF12704"/>
    </source>
</evidence>
<gene>
    <name evidence="10" type="ORF">Hsar01_03500</name>
</gene>
<keyword evidence="3 7" id="KW-0812">Transmembrane</keyword>
<feature type="domain" description="ABC3 transporter permease C-terminal" evidence="8">
    <location>
        <begin position="246"/>
        <end position="363"/>
    </location>
</feature>
<feature type="transmembrane region" description="Helical" evidence="7">
    <location>
        <begin position="331"/>
        <end position="353"/>
    </location>
</feature>
<keyword evidence="11" id="KW-1185">Reference proteome</keyword>
<evidence type="ECO:0000256" key="5">
    <source>
        <dbReference type="ARBA" id="ARBA00023136"/>
    </source>
</evidence>
<evidence type="ECO:0000256" key="6">
    <source>
        <dbReference type="ARBA" id="ARBA00038076"/>
    </source>
</evidence>
<feature type="domain" description="MacB-like periplasmic core" evidence="9">
    <location>
        <begin position="19"/>
        <end position="217"/>
    </location>
</feature>
<dbReference type="RefSeq" id="WP_353568355.1">
    <property type="nucleotide sequence ID" value="NZ_BAABRI010000022.1"/>
</dbReference>
<feature type="transmembrane region" description="Helical" evidence="7">
    <location>
        <begin position="244"/>
        <end position="269"/>
    </location>
</feature>
<dbReference type="PANTHER" id="PTHR30572">
    <property type="entry name" value="MEMBRANE COMPONENT OF TRANSPORTER-RELATED"/>
    <property type="match status" value="1"/>
</dbReference>
<dbReference type="InterPro" id="IPR003838">
    <property type="entry name" value="ABC3_permease_C"/>
</dbReference>
<dbReference type="EMBL" id="BAABRI010000022">
    <property type="protein sequence ID" value="GAA5484258.1"/>
    <property type="molecule type" value="Genomic_DNA"/>
</dbReference>
<evidence type="ECO:0000256" key="7">
    <source>
        <dbReference type="SAM" id="Phobius"/>
    </source>
</evidence>
<comment type="subcellular location">
    <subcellularLocation>
        <location evidence="1">Cell membrane</location>
        <topology evidence="1">Multi-pass membrane protein</topology>
    </subcellularLocation>
</comment>
<name>A0ABP9URU1_9BACT</name>
<feature type="transmembrane region" description="Helical" evidence="7">
    <location>
        <begin position="20"/>
        <end position="43"/>
    </location>
</feature>
<evidence type="ECO:0000256" key="3">
    <source>
        <dbReference type="ARBA" id="ARBA00022692"/>
    </source>
</evidence>
<dbReference type="PANTHER" id="PTHR30572:SF4">
    <property type="entry name" value="ABC TRANSPORTER PERMEASE YTRF"/>
    <property type="match status" value="1"/>
</dbReference>
<keyword evidence="5 7" id="KW-0472">Membrane</keyword>
<feature type="transmembrane region" description="Helical" evidence="7">
    <location>
        <begin position="290"/>
        <end position="311"/>
    </location>
</feature>